<reference evidence="3 4" key="1">
    <citation type="submission" date="2019-12" db="EMBL/GenBank/DDBJ databases">
        <authorList>
            <person name="Alioto T."/>
            <person name="Alioto T."/>
            <person name="Gomez Garrido J."/>
        </authorList>
    </citation>
    <scope>NUCLEOTIDE SEQUENCE [LARGE SCALE GENOMIC DNA]</scope>
</reference>
<accession>A0A8S0TNX0</accession>
<evidence type="ECO:0000256" key="2">
    <source>
        <dbReference type="SAM" id="Phobius"/>
    </source>
</evidence>
<keyword evidence="2" id="KW-0812">Transmembrane</keyword>
<feature type="region of interest" description="Disordered" evidence="1">
    <location>
        <begin position="1"/>
        <end position="30"/>
    </location>
</feature>
<keyword evidence="2" id="KW-1133">Transmembrane helix</keyword>
<protein>
    <submittedName>
        <fullName evidence="3">Uncharacterized protein</fullName>
    </submittedName>
</protein>
<gene>
    <name evidence="3" type="ORF">OLEA9_A041095</name>
</gene>
<keyword evidence="2" id="KW-0472">Membrane</keyword>
<evidence type="ECO:0000256" key="1">
    <source>
        <dbReference type="SAM" id="MobiDB-lite"/>
    </source>
</evidence>
<keyword evidence="4" id="KW-1185">Reference proteome</keyword>
<organism evidence="3 4">
    <name type="scientific">Olea europaea subsp. europaea</name>
    <dbReference type="NCBI Taxonomy" id="158383"/>
    <lineage>
        <taxon>Eukaryota</taxon>
        <taxon>Viridiplantae</taxon>
        <taxon>Streptophyta</taxon>
        <taxon>Embryophyta</taxon>
        <taxon>Tracheophyta</taxon>
        <taxon>Spermatophyta</taxon>
        <taxon>Magnoliopsida</taxon>
        <taxon>eudicotyledons</taxon>
        <taxon>Gunneridae</taxon>
        <taxon>Pentapetalae</taxon>
        <taxon>asterids</taxon>
        <taxon>lamiids</taxon>
        <taxon>Lamiales</taxon>
        <taxon>Oleaceae</taxon>
        <taxon>Oleeae</taxon>
        <taxon>Olea</taxon>
    </lineage>
</organism>
<evidence type="ECO:0000313" key="3">
    <source>
        <dbReference type="EMBL" id="CAA3005612.1"/>
    </source>
</evidence>
<feature type="compositionally biased region" description="Basic residues" evidence="1">
    <location>
        <begin position="1"/>
        <end position="14"/>
    </location>
</feature>
<dbReference type="Proteomes" id="UP000594638">
    <property type="component" value="Unassembled WGS sequence"/>
</dbReference>
<evidence type="ECO:0000313" key="4">
    <source>
        <dbReference type="Proteomes" id="UP000594638"/>
    </source>
</evidence>
<proteinExistence type="predicted"/>
<feature type="compositionally biased region" description="Basic and acidic residues" evidence="1">
    <location>
        <begin position="15"/>
        <end position="25"/>
    </location>
</feature>
<sequence length="171" mass="19953">MGKASRRFRRLMRFKKSDSNPDRTQKPLKKKWSFVKSHKEKSSDEAVLINENDIEVGKHMIMAADAIVKLTNNGRNTEAAGRGDASYGNREERAAIKIQSHFCALCIALFIVMNIWITYNTEQLQIERVRRVLSQRRRVRRRKLVIFFFLLQKFSELWNFSPCLFSTVVGA</sequence>
<name>A0A8S0TNX0_OLEEU</name>
<comment type="caution">
    <text evidence="3">The sequence shown here is derived from an EMBL/GenBank/DDBJ whole genome shotgun (WGS) entry which is preliminary data.</text>
</comment>
<dbReference type="OrthoDB" id="1686972at2759"/>
<dbReference type="AlphaFoldDB" id="A0A8S0TNX0"/>
<dbReference type="EMBL" id="CACTIH010007247">
    <property type="protein sequence ID" value="CAA3005612.1"/>
    <property type="molecule type" value="Genomic_DNA"/>
</dbReference>
<feature type="transmembrane region" description="Helical" evidence="2">
    <location>
        <begin position="102"/>
        <end position="119"/>
    </location>
</feature>
<dbReference type="Gramene" id="OE9A041095T1">
    <property type="protein sequence ID" value="OE9A041095C1"/>
    <property type="gene ID" value="OE9A041095"/>
</dbReference>